<feature type="transmembrane region" description="Helical" evidence="1">
    <location>
        <begin position="137"/>
        <end position="156"/>
    </location>
</feature>
<protein>
    <submittedName>
        <fullName evidence="2">Histidine kinase</fullName>
    </submittedName>
</protein>
<reference evidence="2 3" key="1">
    <citation type="submission" date="2019-01" db="EMBL/GenBank/DDBJ databases">
        <title>Halorientalis sp. F13-25 a new haloarchaeum isolated from hypersaline water.</title>
        <authorList>
            <person name="Ana D.-V."/>
            <person name="Cristina S.-P."/>
            <person name="Antonio V."/>
        </authorList>
    </citation>
    <scope>NUCLEOTIDE SEQUENCE [LARGE SCALE GENOMIC DNA]</scope>
    <source>
        <strain evidence="2 3">F13-25</strain>
    </source>
</reference>
<dbReference type="Proteomes" id="UP000289691">
    <property type="component" value="Unassembled WGS sequence"/>
</dbReference>
<sequence length="157" mass="16200">MAQKAETAVERRVGYEYRPEWVSGVIAGLVGGAVMGVLFSVLTPPVIEAGIPALFGLSGGLAGWLVHMSLSAVFGVGFAALVTLTPLSKDTDTPLQLVGAGLLYGAVLWIVAAAVVMPLWLTAVGFPMAPPLPNLDAMSLVGHLAFGTVVGLFYSYA</sequence>
<feature type="transmembrane region" description="Helical" evidence="1">
    <location>
        <begin position="62"/>
        <end position="85"/>
    </location>
</feature>
<keyword evidence="1" id="KW-1133">Transmembrane helix</keyword>
<organism evidence="2 3">
    <name type="scientific">Halorientalis pallida</name>
    <dbReference type="NCBI Taxonomy" id="2479928"/>
    <lineage>
        <taxon>Archaea</taxon>
        <taxon>Methanobacteriati</taxon>
        <taxon>Methanobacteriota</taxon>
        <taxon>Stenosarchaea group</taxon>
        <taxon>Halobacteria</taxon>
        <taxon>Halobacteriales</taxon>
        <taxon>Haloarculaceae</taxon>
        <taxon>Halorientalis</taxon>
    </lineage>
</organism>
<dbReference type="EMBL" id="RDFA01000002">
    <property type="protein sequence ID" value="RXK50402.1"/>
    <property type="molecule type" value="Genomic_DNA"/>
</dbReference>
<accession>A0A498KXQ4</accession>
<keyword evidence="2" id="KW-0808">Transferase</keyword>
<dbReference type="OrthoDB" id="239294at2157"/>
<keyword evidence="3" id="KW-1185">Reference proteome</keyword>
<evidence type="ECO:0000256" key="1">
    <source>
        <dbReference type="SAM" id="Phobius"/>
    </source>
</evidence>
<keyword evidence="2" id="KW-0418">Kinase</keyword>
<dbReference type="RefSeq" id="WP_129068363.1">
    <property type="nucleotide sequence ID" value="NZ_RDFA01000002.1"/>
</dbReference>
<gene>
    <name evidence="2" type="ORF">EAF64_07570</name>
</gene>
<evidence type="ECO:0000313" key="2">
    <source>
        <dbReference type="EMBL" id="RXK50402.1"/>
    </source>
</evidence>
<dbReference type="AlphaFoldDB" id="A0A498KXQ4"/>
<dbReference type="GO" id="GO:0016301">
    <property type="term" value="F:kinase activity"/>
    <property type="evidence" value="ECO:0007669"/>
    <property type="project" value="UniProtKB-KW"/>
</dbReference>
<keyword evidence="1" id="KW-0472">Membrane</keyword>
<name>A0A498KXQ4_9EURY</name>
<keyword evidence="1" id="KW-0812">Transmembrane</keyword>
<feature type="transmembrane region" description="Helical" evidence="1">
    <location>
        <begin position="97"/>
        <end position="117"/>
    </location>
</feature>
<feature type="transmembrane region" description="Helical" evidence="1">
    <location>
        <begin position="21"/>
        <end position="42"/>
    </location>
</feature>
<evidence type="ECO:0000313" key="3">
    <source>
        <dbReference type="Proteomes" id="UP000289691"/>
    </source>
</evidence>
<comment type="caution">
    <text evidence="2">The sequence shown here is derived from an EMBL/GenBank/DDBJ whole genome shotgun (WGS) entry which is preliminary data.</text>
</comment>
<proteinExistence type="predicted"/>